<feature type="transmembrane region" description="Helical" evidence="1">
    <location>
        <begin position="35"/>
        <end position="54"/>
    </location>
</feature>
<dbReference type="NCBIfam" id="NF041644">
    <property type="entry name" value="CBO0543_fam"/>
    <property type="match status" value="1"/>
</dbReference>
<organism evidence="2 3">
    <name type="scientific">Ornithinibacillus salinisoli</name>
    <dbReference type="NCBI Taxonomy" id="1848459"/>
    <lineage>
        <taxon>Bacteria</taxon>
        <taxon>Bacillati</taxon>
        <taxon>Bacillota</taxon>
        <taxon>Bacilli</taxon>
        <taxon>Bacillales</taxon>
        <taxon>Bacillaceae</taxon>
        <taxon>Ornithinibacillus</taxon>
    </lineage>
</organism>
<dbReference type="InterPro" id="IPR048147">
    <property type="entry name" value="CBO0543-like"/>
</dbReference>
<protein>
    <submittedName>
        <fullName evidence="2">CBO0543 family protein</fullName>
    </submittedName>
</protein>
<sequence length="182" mass="21946">MNQEYIEITNELYRIVAEIQSIMIEEWVENVVFTGYWWLGMILSVIPWIIWGLVHNKKSRNRMLYVGFYVILISSFFDFIGVQMGLWIYYYELIPWIPAYEPWCGTLLPVIIIMLIEFRPNISPYFKGLFFAALTAFVGEPLFEHIGLYNAIHWSSFYSFPIYFLIFLFGYWLSRRNNFEKY</sequence>
<proteinExistence type="predicted"/>
<comment type="caution">
    <text evidence="2">The sequence shown here is derived from an EMBL/GenBank/DDBJ whole genome shotgun (WGS) entry which is preliminary data.</text>
</comment>
<gene>
    <name evidence="2" type="ORF">ACFSJF_20540</name>
</gene>
<keyword evidence="3" id="KW-1185">Reference proteome</keyword>
<keyword evidence="1" id="KW-0472">Membrane</keyword>
<feature type="transmembrane region" description="Helical" evidence="1">
    <location>
        <begin position="96"/>
        <end position="116"/>
    </location>
</feature>
<evidence type="ECO:0000313" key="3">
    <source>
        <dbReference type="Proteomes" id="UP001597383"/>
    </source>
</evidence>
<keyword evidence="1" id="KW-0812">Transmembrane</keyword>
<dbReference type="RefSeq" id="WP_377558709.1">
    <property type="nucleotide sequence ID" value="NZ_JBHUHQ010000041.1"/>
</dbReference>
<accession>A0ABW4W5G4</accession>
<feature type="transmembrane region" description="Helical" evidence="1">
    <location>
        <begin position="152"/>
        <end position="173"/>
    </location>
</feature>
<dbReference type="EMBL" id="JBHUHQ010000041">
    <property type="protein sequence ID" value="MFD2046658.1"/>
    <property type="molecule type" value="Genomic_DNA"/>
</dbReference>
<feature type="transmembrane region" description="Helical" evidence="1">
    <location>
        <begin position="128"/>
        <end position="146"/>
    </location>
</feature>
<evidence type="ECO:0000313" key="2">
    <source>
        <dbReference type="EMBL" id="MFD2046658.1"/>
    </source>
</evidence>
<reference evidence="3" key="1">
    <citation type="journal article" date="2019" name="Int. J. Syst. Evol. Microbiol.">
        <title>The Global Catalogue of Microorganisms (GCM) 10K type strain sequencing project: providing services to taxonomists for standard genome sequencing and annotation.</title>
        <authorList>
            <consortium name="The Broad Institute Genomics Platform"/>
            <consortium name="The Broad Institute Genome Sequencing Center for Infectious Disease"/>
            <person name="Wu L."/>
            <person name="Ma J."/>
        </authorList>
    </citation>
    <scope>NUCLEOTIDE SEQUENCE [LARGE SCALE GENOMIC DNA]</scope>
    <source>
        <strain evidence="3">R28</strain>
    </source>
</reference>
<dbReference type="Proteomes" id="UP001597383">
    <property type="component" value="Unassembled WGS sequence"/>
</dbReference>
<feature type="transmembrane region" description="Helical" evidence="1">
    <location>
        <begin position="66"/>
        <end position="90"/>
    </location>
</feature>
<name>A0ABW4W5G4_9BACI</name>
<evidence type="ECO:0000256" key="1">
    <source>
        <dbReference type="SAM" id="Phobius"/>
    </source>
</evidence>
<keyword evidence="1" id="KW-1133">Transmembrane helix</keyword>